<proteinExistence type="predicted"/>
<reference evidence="1" key="2">
    <citation type="submission" date="2020-05" db="UniProtKB">
        <authorList>
            <consortium name="EnsemblMetazoa"/>
        </authorList>
    </citation>
    <scope>IDENTIFICATION</scope>
    <source>
        <strain evidence="1">IAEA</strain>
    </source>
</reference>
<evidence type="ECO:0000313" key="1">
    <source>
        <dbReference type="EnsemblMetazoa" id="GBRI021548-PA"/>
    </source>
</evidence>
<dbReference type="EnsemblMetazoa" id="GBRI021548-RA">
    <property type="protein sequence ID" value="GBRI021548-PA"/>
    <property type="gene ID" value="GBRI021548"/>
</dbReference>
<organism evidence="1 2">
    <name type="scientific">Glossina brevipalpis</name>
    <dbReference type="NCBI Taxonomy" id="37001"/>
    <lineage>
        <taxon>Eukaryota</taxon>
        <taxon>Metazoa</taxon>
        <taxon>Ecdysozoa</taxon>
        <taxon>Arthropoda</taxon>
        <taxon>Hexapoda</taxon>
        <taxon>Insecta</taxon>
        <taxon>Pterygota</taxon>
        <taxon>Neoptera</taxon>
        <taxon>Endopterygota</taxon>
        <taxon>Diptera</taxon>
        <taxon>Brachycera</taxon>
        <taxon>Muscomorpha</taxon>
        <taxon>Hippoboscoidea</taxon>
        <taxon>Glossinidae</taxon>
        <taxon>Glossina</taxon>
    </lineage>
</organism>
<protein>
    <submittedName>
        <fullName evidence="1">Uncharacterized protein</fullName>
    </submittedName>
</protein>
<name>A0A1A9WIY9_9MUSC</name>
<reference evidence="2" key="1">
    <citation type="submission" date="2014-03" db="EMBL/GenBank/DDBJ databases">
        <authorList>
            <person name="Aksoy S."/>
            <person name="Warren W."/>
            <person name="Wilson R.K."/>
        </authorList>
    </citation>
    <scope>NUCLEOTIDE SEQUENCE [LARGE SCALE GENOMIC DNA]</scope>
    <source>
        <strain evidence="2">IAEA</strain>
    </source>
</reference>
<sequence>MLMLKINIRITSNKEVSNESRKMAFESAIQEVEVIELVEIHNRKHTYHGDSISTRRGHGVDVHQIFMIRQHALLTNINTDGTVVYVNISGGFMLIITVVKTVPASQKDFK</sequence>
<dbReference type="VEuPathDB" id="VectorBase:GBRI021548"/>
<accession>A0A1A9WIY9</accession>
<dbReference type="Proteomes" id="UP000091820">
    <property type="component" value="Unassembled WGS sequence"/>
</dbReference>
<dbReference type="AlphaFoldDB" id="A0A1A9WIY9"/>
<evidence type="ECO:0000313" key="2">
    <source>
        <dbReference type="Proteomes" id="UP000091820"/>
    </source>
</evidence>
<keyword evidence="2" id="KW-1185">Reference proteome</keyword>